<gene>
    <name evidence="1" type="ORF">ATB95_08105</name>
</gene>
<name>A0ABD4DPH0_ELIMR</name>
<organism evidence="1 2">
    <name type="scientific">Elizabethkingia miricola</name>
    <name type="common">Chryseobacterium miricola</name>
    <dbReference type="NCBI Taxonomy" id="172045"/>
    <lineage>
        <taxon>Bacteria</taxon>
        <taxon>Pseudomonadati</taxon>
        <taxon>Bacteroidota</taxon>
        <taxon>Flavobacteriia</taxon>
        <taxon>Flavobacteriales</taxon>
        <taxon>Weeksellaceae</taxon>
        <taxon>Elizabethkingia</taxon>
    </lineage>
</organism>
<protein>
    <submittedName>
        <fullName evidence="1">Uncharacterized protein</fullName>
    </submittedName>
</protein>
<dbReference type="RefSeq" id="WP_059344486.1">
    <property type="nucleotide sequence ID" value="NZ_JAMBNF010000004.1"/>
</dbReference>
<evidence type="ECO:0000313" key="2">
    <source>
        <dbReference type="Proteomes" id="UP000064412"/>
    </source>
</evidence>
<evidence type="ECO:0000313" key="1">
    <source>
        <dbReference type="EMBL" id="KUY20849.1"/>
    </source>
</evidence>
<reference evidence="1 2" key="1">
    <citation type="submission" date="2015-11" db="EMBL/GenBank/DDBJ databases">
        <authorList>
            <person name="Nicholson A.C."/>
            <person name="Humrighouse B.W."/>
            <person name="Graziano J."/>
            <person name="Lasker B."/>
            <person name="Whitney A.M."/>
            <person name="Mcquiston J.R."/>
        </authorList>
    </citation>
    <scope>NUCLEOTIDE SEQUENCE [LARGE SCALE GENOMIC DNA]</scope>
    <source>
        <strain evidence="1 2">G4071</strain>
    </source>
</reference>
<sequence length="81" mass="9796">MEMEHNFDILYRMHAKNEQFYKLGHILKKEYVSNNIIILKELKHYRLTSVQLEIIKEAVLDEFSIIKFRLGIQSLEMQVKN</sequence>
<comment type="caution">
    <text evidence="1">The sequence shown here is derived from an EMBL/GenBank/DDBJ whole genome shotgun (WGS) entry which is preliminary data.</text>
</comment>
<accession>A0ABD4DPH0</accession>
<dbReference type="EMBL" id="LNOI01000001">
    <property type="protein sequence ID" value="KUY20849.1"/>
    <property type="molecule type" value="Genomic_DNA"/>
</dbReference>
<dbReference type="AlphaFoldDB" id="A0ABD4DPH0"/>
<proteinExistence type="predicted"/>
<dbReference type="Proteomes" id="UP000064412">
    <property type="component" value="Unassembled WGS sequence"/>
</dbReference>